<organism evidence="2 3">
    <name type="scientific">Pseudomonas syringae pv. ribicola</name>
    <dbReference type="NCBI Taxonomy" id="55398"/>
    <lineage>
        <taxon>Bacteria</taxon>
        <taxon>Pseudomonadati</taxon>
        <taxon>Pseudomonadota</taxon>
        <taxon>Gammaproteobacteria</taxon>
        <taxon>Pseudomonadales</taxon>
        <taxon>Pseudomonadaceae</taxon>
        <taxon>Pseudomonas</taxon>
    </lineage>
</organism>
<dbReference type="Gene3D" id="1.10.8.1050">
    <property type="entry name" value="Antitoxin VbhA-like"/>
    <property type="match status" value="1"/>
</dbReference>
<dbReference type="InterPro" id="IPR043038">
    <property type="entry name" value="VbhA_sf"/>
</dbReference>
<dbReference type="CDD" id="cd11586">
    <property type="entry name" value="VbhA_like"/>
    <property type="match status" value="1"/>
</dbReference>
<dbReference type="AlphaFoldDB" id="A0A0P9ZEP8"/>
<dbReference type="EMBL" id="LJRF01000060">
    <property type="protein sequence ID" value="KPY49308.1"/>
    <property type="molecule type" value="Genomic_DNA"/>
</dbReference>
<proteinExistence type="predicted"/>
<gene>
    <name evidence="2" type="ORF">ALO47_01989</name>
</gene>
<accession>A0A0P9ZEP8</accession>
<evidence type="ECO:0000313" key="2">
    <source>
        <dbReference type="EMBL" id="KPY49308.1"/>
    </source>
</evidence>
<dbReference type="Pfam" id="PF18495">
    <property type="entry name" value="VbhA"/>
    <property type="match status" value="1"/>
</dbReference>
<feature type="domain" description="Antitoxin VbhA" evidence="1">
    <location>
        <begin position="17"/>
        <end position="57"/>
    </location>
</feature>
<sequence length="63" mass="7014">MNTPEIIDVSDAEMLRRQKAVDYARASLALEGFVISNDEEQRAQAFVNGKLTLAEFISVEIAQ</sequence>
<protein>
    <recommendedName>
        <fullName evidence="1">Antitoxin VbhA domain-containing protein</fullName>
    </recommendedName>
</protein>
<comment type="caution">
    <text evidence="2">The sequence shown here is derived from an EMBL/GenBank/DDBJ whole genome shotgun (WGS) entry which is preliminary data.</text>
</comment>
<evidence type="ECO:0000313" key="3">
    <source>
        <dbReference type="Proteomes" id="UP000050554"/>
    </source>
</evidence>
<name>A0A0P9ZEP8_PSESI</name>
<reference evidence="2 3" key="1">
    <citation type="submission" date="2015-09" db="EMBL/GenBank/DDBJ databases">
        <title>Genome announcement of multiple Pseudomonas syringae strains.</title>
        <authorList>
            <person name="Thakur S."/>
            <person name="Wang P.W."/>
            <person name="Gong Y."/>
            <person name="Weir B.S."/>
            <person name="Guttman D.S."/>
        </authorList>
    </citation>
    <scope>NUCLEOTIDE SEQUENCE [LARGE SCALE GENOMIC DNA]</scope>
    <source>
        <strain evidence="2 3">ICMP3882</strain>
    </source>
</reference>
<dbReference type="InterPro" id="IPR033788">
    <property type="entry name" value="VbhA-like"/>
</dbReference>
<dbReference type="Proteomes" id="UP000050554">
    <property type="component" value="Unassembled WGS sequence"/>
</dbReference>
<dbReference type="InterPro" id="IPR041535">
    <property type="entry name" value="VbhA"/>
</dbReference>
<dbReference type="RefSeq" id="WP_004887784.1">
    <property type="nucleotide sequence ID" value="NZ_LJRF01000060.1"/>
</dbReference>
<dbReference type="PATRIC" id="fig|55398.3.peg.2483"/>
<evidence type="ECO:0000259" key="1">
    <source>
        <dbReference type="Pfam" id="PF18495"/>
    </source>
</evidence>